<evidence type="ECO:0000313" key="2">
    <source>
        <dbReference type="Proteomes" id="UP000662747"/>
    </source>
</evidence>
<dbReference type="EMBL" id="CP071090">
    <property type="protein sequence ID" value="QSQ21324.1"/>
    <property type="molecule type" value="Genomic_DNA"/>
</dbReference>
<proteinExistence type="predicted"/>
<dbReference type="Proteomes" id="UP000662747">
    <property type="component" value="Chromosome"/>
</dbReference>
<accession>A0ABX7NSJ3</accession>
<keyword evidence="2" id="KW-1185">Reference proteome</keyword>
<dbReference type="RefSeq" id="WP_206722902.1">
    <property type="nucleotide sequence ID" value="NZ_CP071090.1"/>
</dbReference>
<evidence type="ECO:0000313" key="1">
    <source>
        <dbReference type="EMBL" id="QSQ21324.1"/>
    </source>
</evidence>
<name>A0ABX7NSJ3_9BACT</name>
<gene>
    <name evidence="1" type="ORF">JY651_40080</name>
</gene>
<protein>
    <submittedName>
        <fullName evidence="1">Uncharacterized protein</fullName>
    </submittedName>
</protein>
<organism evidence="1 2">
    <name type="scientific">Pyxidicoccus parkwayensis</name>
    <dbReference type="NCBI Taxonomy" id="2813578"/>
    <lineage>
        <taxon>Bacteria</taxon>
        <taxon>Pseudomonadati</taxon>
        <taxon>Myxococcota</taxon>
        <taxon>Myxococcia</taxon>
        <taxon>Myxococcales</taxon>
        <taxon>Cystobacterineae</taxon>
        <taxon>Myxococcaceae</taxon>
        <taxon>Pyxidicoccus</taxon>
    </lineage>
</organism>
<sequence>MTATTPPEPIVDLLATYFVGGATGAELSDAAVRAMEDGFDSLALRMLAGLTGETSPWEVESLIQRMLRELGLSMPDHSSMVRMMARPMARAFLKGHIAPGDFADHLYALSQKDVHAGHHPWCLLQDEWMLASDGTASTLAEATAALREEAERLAGLYH</sequence>
<reference evidence="1 2" key="1">
    <citation type="submission" date="2021-02" db="EMBL/GenBank/DDBJ databases">
        <title>De Novo genome assembly of isolated myxobacteria.</title>
        <authorList>
            <person name="Stevens D.C."/>
        </authorList>
    </citation>
    <scope>NUCLEOTIDE SEQUENCE [LARGE SCALE GENOMIC DNA]</scope>
    <source>
        <strain evidence="2">SCPEA02</strain>
    </source>
</reference>